<dbReference type="RefSeq" id="WP_189452279.1">
    <property type="nucleotide sequence ID" value="NZ_BMYD01000001.1"/>
</dbReference>
<evidence type="ECO:0000256" key="1">
    <source>
        <dbReference type="SAM" id="SignalP"/>
    </source>
</evidence>
<dbReference type="Proteomes" id="UP000646426">
    <property type="component" value="Unassembled WGS sequence"/>
</dbReference>
<dbReference type="PROSITE" id="PS51257">
    <property type="entry name" value="PROKAR_LIPOPROTEIN"/>
    <property type="match status" value="1"/>
</dbReference>
<dbReference type="AlphaFoldDB" id="A0A918STT6"/>
<gene>
    <name evidence="2" type="ORF">GCM10007067_01010</name>
</gene>
<feature type="signal peptide" evidence="1">
    <location>
        <begin position="1"/>
        <end position="20"/>
    </location>
</feature>
<evidence type="ECO:0000313" key="2">
    <source>
        <dbReference type="EMBL" id="GHA68927.1"/>
    </source>
</evidence>
<proteinExistence type="predicted"/>
<feature type="chain" id="PRO_5038100393" description="Lipoprotein" evidence="1">
    <location>
        <begin position="21"/>
        <end position="73"/>
    </location>
</feature>
<organism evidence="2 3">
    <name type="scientific">Cognatilysobacter bugurensis</name>
    <dbReference type="NCBI Taxonomy" id="543356"/>
    <lineage>
        <taxon>Bacteria</taxon>
        <taxon>Pseudomonadati</taxon>
        <taxon>Pseudomonadota</taxon>
        <taxon>Gammaproteobacteria</taxon>
        <taxon>Lysobacterales</taxon>
        <taxon>Lysobacteraceae</taxon>
        <taxon>Cognatilysobacter</taxon>
    </lineage>
</organism>
<reference evidence="2" key="1">
    <citation type="journal article" date="2014" name="Int. J. Syst. Evol. Microbiol.">
        <title>Complete genome sequence of Corynebacterium casei LMG S-19264T (=DSM 44701T), isolated from a smear-ripened cheese.</title>
        <authorList>
            <consortium name="US DOE Joint Genome Institute (JGI-PGF)"/>
            <person name="Walter F."/>
            <person name="Albersmeier A."/>
            <person name="Kalinowski J."/>
            <person name="Ruckert C."/>
        </authorList>
    </citation>
    <scope>NUCLEOTIDE SEQUENCE</scope>
    <source>
        <strain evidence="2">KCTC 23077</strain>
    </source>
</reference>
<comment type="caution">
    <text evidence="2">The sequence shown here is derived from an EMBL/GenBank/DDBJ whole genome shotgun (WGS) entry which is preliminary data.</text>
</comment>
<dbReference type="EMBL" id="BMYD01000001">
    <property type="protein sequence ID" value="GHA68927.1"/>
    <property type="molecule type" value="Genomic_DNA"/>
</dbReference>
<protein>
    <recommendedName>
        <fullName evidence="4">Lipoprotein</fullName>
    </recommendedName>
</protein>
<name>A0A918STT6_9GAMM</name>
<keyword evidence="3" id="KW-1185">Reference proteome</keyword>
<evidence type="ECO:0000313" key="3">
    <source>
        <dbReference type="Proteomes" id="UP000646426"/>
    </source>
</evidence>
<keyword evidence="1" id="KW-0732">Signal</keyword>
<accession>A0A918STT6</accession>
<reference evidence="2" key="2">
    <citation type="submission" date="2020-09" db="EMBL/GenBank/DDBJ databases">
        <authorList>
            <person name="Sun Q."/>
            <person name="Kim S."/>
        </authorList>
    </citation>
    <scope>NUCLEOTIDE SEQUENCE</scope>
    <source>
        <strain evidence="2">KCTC 23077</strain>
    </source>
</reference>
<sequence length="73" mass="8017">MSTRRLLLIVAVAVSLTACATTDDRAAARVAPQRAGTLDTHHEYVAHVESIARRRGIDVQWVNAPVKRAPRDD</sequence>
<evidence type="ECO:0008006" key="4">
    <source>
        <dbReference type="Google" id="ProtNLM"/>
    </source>
</evidence>